<name>A0A4R1JBG9_9GAMM</name>
<dbReference type="AlphaFoldDB" id="A0A4R1JBG9"/>
<accession>A0A4R1JBG9</accession>
<dbReference type="Proteomes" id="UP000295565">
    <property type="component" value="Unassembled WGS sequence"/>
</dbReference>
<gene>
    <name evidence="1" type="ORF">EV690_2516</name>
</gene>
<organism evidence="1 2">
    <name type="scientific">Celerinatantimonas diazotrophica</name>
    <dbReference type="NCBI Taxonomy" id="412034"/>
    <lineage>
        <taxon>Bacteria</taxon>
        <taxon>Pseudomonadati</taxon>
        <taxon>Pseudomonadota</taxon>
        <taxon>Gammaproteobacteria</taxon>
        <taxon>Celerinatantimonadaceae</taxon>
        <taxon>Celerinatantimonas</taxon>
    </lineage>
</organism>
<proteinExistence type="predicted"/>
<dbReference type="EMBL" id="SMGD01000014">
    <property type="protein sequence ID" value="TCK47489.1"/>
    <property type="molecule type" value="Genomic_DNA"/>
</dbReference>
<reference evidence="1 2" key="1">
    <citation type="submission" date="2019-03" db="EMBL/GenBank/DDBJ databases">
        <title>Genomic Encyclopedia of Type Strains, Phase IV (KMG-IV): sequencing the most valuable type-strain genomes for metagenomic binning, comparative biology and taxonomic classification.</title>
        <authorList>
            <person name="Goeker M."/>
        </authorList>
    </citation>
    <scope>NUCLEOTIDE SEQUENCE [LARGE SCALE GENOMIC DNA]</scope>
    <source>
        <strain evidence="1 2">DSM 18577</strain>
    </source>
</reference>
<comment type="caution">
    <text evidence="1">The sequence shown here is derived from an EMBL/GenBank/DDBJ whole genome shotgun (WGS) entry which is preliminary data.</text>
</comment>
<evidence type="ECO:0000313" key="2">
    <source>
        <dbReference type="Proteomes" id="UP000295565"/>
    </source>
</evidence>
<evidence type="ECO:0000313" key="1">
    <source>
        <dbReference type="EMBL" id="TCK47489.1"/>
    </source>
</evidence>
<sequence length="47" mass="5512">MALCRVHQWHLQDTNAVSNRMQTSVFQQMLEANNTDNNSCIVLHIIW</sequence>
<keyword evidence="2" id="KW-1185">Reference proteome</keyword>
<protein>
    <submittedName>
        <fullName evidence="1">Uncharacterized protein</fullName>
    </submittedName>
</protein>